<organism evidence="3 4">
    <name type="scientific">Acidovorax cavernicola</name>
    <dbReference type="NCBI Taxonomy" id="1675792"/>
    <lineage>
        <taxon>Bacteria</taxon>
        <taxon>Pseudomonadati</taxon>
        <taxon>Pseudomonadota</taxon>
        <taxon>Betaproteobacteria</taxon>
        <taxon>Burkholderiales</taxon>
        <taxon>Comamonadaceae</taxon>
        <taxon>Acidovorax</taxon>
    </lineage>
</organism>
<sequence>MKRREFTLAAAAALLATAASVRADNYPSKPVRLIVPYPPGGGTDTVARAVFERVSTLMGQPFVVDNKAGAGTTIGLGELARSRPDGYTVGVGGTSDPLLPLLYDRLAFNPSADLTFVATLATVPIVLAAGPSIPAKTLQELLAAGRAKGAQPLAYASPGTASPHHLAGIYLGEMAGLPLVHVPYKGTSQALTDLVGGHVPLAMLGLPSALPFARQGKLKILGVATAQRSALAPEIPTISEGGVPGFNAGYWWHVTVPTGTPQAVIAQLRDAVDKTLRTPALTESLLKSGFEPMLLSPAEAERALKEDTAKWTKVIRASHLRGG</sequence>
<feature type="signal peptide" evidence="2">
    <location>
        <begin position="1"/>
        <end position="23"/>
    </location>
</feature>
<name>A0A9X8GW81_9BURK</name>
<evidence type="ECO:0000256" key="1">
    <source>
        <dbReference type="ARBA" id="ARBA00006987"/>
    </source>
</evidence>
<dbReference type="PANTHER" id="PTHR42928">
    <property type="entry name" value="TRICARBOXYLATE-BINDING PROTEIN"/>
    <property type="match status" value="1"/>
</dbReference>
<evidence type="ECO:0000313" key="4">
    <source>
        <dbReference type="Proteomes" id="UP000265619"/>
    </source>
</evidence>
<feature type="chain" id="PRO_5040926312" evidence="2">
    <location>
        <begin position="24"/>
        <end position="323"/>
    </location>
</feature>
<gene>
    <name evidence="3" type="ORF">D3H34_07350</name>
</gene>
<protein>
    <submittedName>
        <fullName evidence="3">Tripartite tricarboxylate transporter substrate binding protein</fullName>
    </submittedName>
</protein>
<dbReference type="PIRSF" id="PIRSF017082">
    <property type="entry name" value="YflP"/>
    <property type="match status" value="1"/>
</dbReference>
<comment type="similarity">
    <text evidence="1">Belongs to the UPF0065 (bug) family.</text>
</comment>
<dbReference type="Gene3D" id="3.40.190.150">
    <property type="entry name" value="Bordetella uptake gene, domain 1"/>
    <property type="match status" value="1"/>
</dbReference>
<keyword evidence="2" id="KW-0732">Signal</keyword>
<reference evidence="3 4" key="1">
    <citation type="submission" date="2018-09" db="EMBL/GenBank/DDBJ databases">
        <title>Acidovorax cavernicola nov. sp. isolated from Gruta de las Maravillas (Aracena, Spain).</title>
        <authorList>
            <person name="Jurado V."/>
            <person name="Gutierrez-Patricio S."/>
            <person name="Gonzalez-Pimentel J.L."/>
            <person name="Miller A.Z."/>
            <person name="Laiz L."/>
            <person name="Saiz-Jimenez C."/>
        </authorList>
    </citation>
    <scope>NUCLEOTIDE SEQUENCE [LARGE SCALE GENOMIC DNA]</scope>
    <source>
        <strain evidence="3 4">1011MAR4D40.2</strain>
    </source>
</reference>
<evidence type="ECO:0000256" key="2">
    <source>
        <dbReference type="SAM" id="SignalP"/>
    </source>
</evidence>
<keyword evidence="4" id="KW-1185">Reference proteome</keyword>
<dbReference type="OrthoDB" id="8849854at2"/>
<dbReference type="Gene3D" id="3.40.190.10">
    <property type="entry name" value="Periplasmic binding protein-like II"/>
    <property type="match status" value="1"/>
</dbReference>
<dbReference type="RefSeq" id="WP_119552784.1">
    <property type="nucleotide sequence ID" value="NZ_QXMN01000005.1"/>
</dbReference>
<proteinExistence type="inferred from homology"/>
<dbReference type="PANTHER" id="PTHR42928:SF5">
    <property type="entry name" value="BLR1237 PROTEIN"/>
    <property type="match status" value="1"/>
</dbReference>
<accession>A0A9X8GW81</accession>
<dbReference type="EMBL" id="QXMN01000005">
    <property type="protein sequence ID" value="RIX83241.1"/>
    <property type="molecule type" value="Genomic_DNA"/>
</dbReference>
<dbReference type="Proteomes" id="UP000265619">
    <property type="component" value="Unassembled WGS sequence"/>
</dbReference>
<comment type="caution">
    <text evidence="3">The sequence shown here is derived from an EMBL/GenBank/DDBJ whole genome shotgun (WGS) entry which is preliminary data.</text>
</comment>
<dbReference type="AlphaFoldDB" id="A0A9X8GW81"/>
<dbReference type="InterPro" id="IPR042100">
    <property type="entry name" value="Bug_dom1"/>
</dbReference>
<dbReference type="InterPro" id="IPR005064">
    <property type="entry name" value="BUG"/>
</dbReference>
<evidence type="ECO:0000313" key="3">
    <source>
        <dbReference type="EMBL" id="RIX83241.1"/>
    </source>
</evidence>
<dbReference type="CDD" id="cd13578">
    <property type="entry name" value="PBP2_Bug27"/>
    <property type="match status" value="1"/>
</dbReference>
<dbReference type="SUPFAM" id="SSF53850">
    <property type="entry name" value="Periplasmic binding protein-like II"/>
    <property type="match status" value="1"/>
</dbReference>
<dbReference type="Pfam" id="PF03401">
    <property type="entry name" value="TctC"/>
    <property type="match status" value="1"/>
</dbReference>